<feature type="signal peptide" evidence="1">
    <location>
        <begin position="1"/>
        <end position="18"/>
    </location>
</feature>
<evidence type="ECO:0000256" key="1">
    <source>
        <dbReference type="SAM" id="SignalP"/>
    </source>
</evidence>
<organism evidence="2 3">
    <name type="scientific">Micromonospora maritima</name>
    <dbReference type="NCBI Taxonomy" id="986711"/>
    <lineage>
        <taxon>Bacteria</taxon>
        <taxon>Bacillati</taxon>
        <taxon>Actinomycetota</taxon>
        <taxon>Actinomycetes</taxon>
        <taxon>Micromonosporales</taxon>
        <taxon>Micromonosporaceae</taxon>
        <taxon>Micromonospora</taxon>
    </lineage>
</organism>
<dbReference type="Proteomes" id="UP001612812">
    <property type="component" value="Unassembled WGS sequence"/>
</dbReference>
<evidence type="ECO:0008006" key="4">
    <source>
        <dbReference type="Google" id="ProtNLM"/>
    </source>
</evidence>
<protein>
    <recommendedName>
        <fullName evidence="4">Lipoprotein</fullName>
    </recommendedName>
</protein>
<feature type="chain" id="PRO_5046088446" description="Lipoprotein" evidence="1">
    <location>
        <begin position="19"/>
        <end position="172"/>
    </location>
</feature>
<sequence length="172" mass="17868">MLLLPALLALALAGCGGADDDGPAVATAGGGGAKPSASAAGATLSDSDRQLKFAQCMREQGINMPDPEAGGGPAFRFDEGTDPQKIEKAMEQCRDLLPNGGQAPQLDDQQMEQLRNMAKCMRENGVPDFPDPGADGRIQIRPGNGGMDPNDPTMKTALEKCRQYAPQLGGGQ</sequence>
<proteinExistence type="predicted"/>
<accession>A0ABW7ZPY9</accession>
<dbReference type="RefSeq" id="WP_396757209.1">
    <property type="nucleotide sequence ID" value="NZ_JBITLA010000009.1"/>
</dbReference>
<name>A0ABW7ZPY9_9ACTN</name>
<keyword evidence="3" id="KW-1185">Reference proteome</keyword>
<evidence type="ECO:0000313" key="2">
    <source>
        <dbReference type="EMBL" id="MFI7264899.1"/>
    </source>
</evidence>
<gene>
    <name evidence="2" type="ORF">ACIBP4_21690</name>
</gene>
<dbReference type="EMBL" id="JBITLE010000008">
    <property type="protein sequence ID" value="MFI7264899.1"/>
    <property type="molecule type" value="Genomic_DNA"/>
</dbReference>
<reference evidence="2 3" key="1">
    <citation type="submission" date="2024-10" db="EMBL/GenBank/DDBJ databases">
        <title>The Natural Products Discovery Center: Release of the First 8490 Sequenced Strains for Exploring Actinobacteria Biosynthetic Diversity.</title>
        <authorList>
            <person name="Kalkreuter E."/>
            <person name="Kautsar S.A."/>
            <person name="Yang D."/>
            <person name="Bader C.D."/>
            <person name="Teijaro C.N."/>
            <person name="Fluegel L."/>
            <person name="Davis C.M."/>
            <person name="Simpson J.R."/>
            <person name="Lauterbach L."/>
            <person name="Steele A.D."/>
            <person name="Gui C."/>
            <person name="Meng S."/>
            <person name="Li G."/>
            <person name="Viehrig K."/>
            <person name="Ye F."/>
            <person name="Su P."/>
            <person name="Kiefer A.F."/>
            <person name="Nichols A."/>
            <person name="Cepeda A.J."/>
            <person name="Yan W."/>
            <person name="Fan B."/>
            <person name="Jiang Y."/>
            <person name="Adhikari A."/>
            <person name="Zheng C.-J."/>
            <person name="Schuster L."/>
            <person name="Cowan T.M."/>
            <person name="Smanski M.J."/>
            <person name="Chevrette M.G."/>
            <person name="De Carvalho L.P.S."/>
            <person name="Shen B."/>
        </authorList>
    </citation>
    <scope>NUCLEOTIDE SEQUENCE [LARGE SCALE GENOMIC DNA]</scope>
    <source>
        <strain evidence="2 3">NPDC049845</strain>
    </source>
</reference>
<evidence type="ECO:0000313" key="3">
    <source>
        <dbReference type="Proteomes" id="UP001612812"/>
    </source>
</evidence>
<keyword evidence="1" id="KW-0732">Signal</keyword>
<comment type="caution">
    <text evidence="2">The sequence shown here is derived from an EMBL/GenBank/DDBJ whole genome shotgun (WGS) entry which is preliminary data.</text>
</comment>